<comment type="caution">
    <text evidence="2">The sequence shown here is derived from an EMBL/GenBank/DDBJ whole genome shotgun (WGS) entry which is preliminary data.</text>
</comment>
<evidence type="ECO:0000313" key="2">
    <source>
        <dbReference type="EMBL" id="RCW76455.1"/>
    </source>
</evidence>
<dbReference type="InterPro" id="IPR036779">
    <property type="entry name" value="LysM_dom_sf"/>
</dbReference>
<dbReference type="Proteomes" id="UP000252884">
    <property type="component" value="Unassembled WGS sequence"/>
</dbReference>
<dbReference type="Pfam" id="PF19266">
    <property type="entry name" value="CIS_tube"/>
    <property type="match status" value="1"/>
</dbReference>
<dbReference type="Gene3D" id="3.10.350.10">
    <property type="entry name" value="LysM domain"/>
    <property type="match status" value="1"/>
</dbReference>
<dbReference type="OrthoDB" id="9815939at2"/>
<dbReference type="AlphaFoldDB" id="A0A368Y8M7"/>
<dbReference type="RefSeq" id="WP_114466517.1">
    <property type="nucleotide sequence ID" value="NZ_QPJK01000001.1"/>
</dbReference>
<evidence type="ECO:0000313" key="3">
    <source>
        <dbReference type="Proteomes" id="UP000252884"/>
    </source>
</evidence>
<protein>
    <recommendedName>
        <fullName evidence="1">Contractile injection system tube protein N-terminal domain-containing protein</fullName>
    </recommendedName>
</protein>
<feature type="domain" description="Contractile injection system tube protein N-terminal" evidence="1">
    <location>
        <begin position="9"/>
        <end position="162"/>
    </location>
</feature>
<dbReference type="InterPro" id="IPR045361">
    <property type="entry name" value="CIS_tube_prot_N"/>
</dbReference>
<gene>
    <name evidence="2" type="ORF">DES41_1011061</name>
</gene>
<organism evidence="2 3">
    <name type="scientific">Pseudorhodoferax soli</name>
    <dbReference type="NCBI Taxonomy" id="545864"/>
    <lineage>
        <taxon>Bacteria</taxon>
        <taxon>Pseudomonadati</taxon>
        <taxon>Pseudomonadota</taxon>
        <taxon>Betaproteobacteria</taxon>
        <taxon>Burkholderiales</taxon>
        <taxon>Comamonadaceae</taxon>
    </lineage>
</organism>
<keyword evidence="3" id="KW-1185">Reference proteome</keyword>
<evidence type="ECO:0000259" key="1">
    <source>
        <dbReference type="Pfam" id="PF19266"/>
    </source>
</evidence>
<sequence length="227" mass="25146">MDTGQLTHLLMTRYSVAQDGTIKLDNAVTFTAQINPSEFRHSYGVRYDGQTTQGGLGTDPKFSTMELEKVGFTIVLDGTGVVPSPNNKPVDLKLQIARLNRVVYEYVPQENEPPHVRLLWGTLIFFGRLESMTTQYTLFKPSGEPLRARIELGFKGAMSKKEGKLVSNQQSGVGRIAVREGDTLASVCARHYRDSSDRLATVARANNLDSLLQVRPGTELTMPTEKV</sequence>
<proteinExistence type="predicted"/>
<name>A0A368Y8M7_9BURK</name>
<dbReference type="EMBL" id="QPJK01000001">
    <property type="protein sequence ID" value="RCW76455.1"/>
    <property type="molecule type" value="Genomic_DNA"/>
</dbReference>
<accession>A0A368Y8M7</accession>
<reference evidence="2 3" key="1">
    <citation type="submission" date="2018-07" db="EMBL/GenBank/DDBJ databases">
        <title>Genomic Encyclopedia of Type Strains, Phase IV (KMG-IV): sequencing the most valuable type-strain genomes for metagenomic binning, comparative biology and taxonomic classification.</title>
        <authorList>
            <person name="Goeker M."/>
        </authorList>
    </citation>
    <scope>NUCLEOTIDE SEQUENCE [LARGE SCALE GENOMIC DNA]</scope>
    <source>
        <strain evidence="2 3">DSM 21634</strain>
    </source>
</reference>